<dbReference type="OrthoDB" id="2943660at2759"/>
<sequence>MEPVATTTTTTSQQQQHARKKRKTLLCVHCKRRKIGCDRGRPCDKCVKYGRECKYFDGDEDTSDGYVNDSSSGIGTSALSVYDDPGSSSTGNTNRETNGVSFLGKIRMLQFGARSSNGTEENRLPAASTPRIMKWKTPIVVPIKSKPTDHTESKPQPPSPQNTVYLLSHDINSITSKFTDGKSVIGINPIGSPQDKISFFNYQSLARDSSNYEMNQGPFTWHAFIKLDPAMAYLSSFLSAKSKNVTNCSDFNENGERFTSAPFQVLQRLKLSSKQFSDRQINKSAIPLGLNFVPEDNEVAELLERIRKNLPNRAITWIHVNRFFRFLYPFVPLLDEYSFTSSLEKIIGSKNDPAKEIQVTILSNTDYAVLGILLVLLRMSYLSLISNDDEFNNKVLTCNGTADISKFSHNELVNLSNILKVEIGIESTFLAQDCFSKFECCQKTSVVILQLAVMLRIYYGVAPEDPEGPSRNQFQVCTGLLVQMAYSLGLNRDPDNLGLKDVKENNIRRKLWHYIVYLDLSQAMCFGSPITVNPQFADTKYPFYEEGNSNIGLFYFDQLLAQTYGKLQGLLEELRNCLTTVLQFGEVPMSDVVDRVNKLEIFVHKNIGRDLREFVKGLNDSQERGTMHDKLFTTFYIDAKIFLMAVYMHILLYYEKRNNLDLMYFYLKKITSIMIEDLLPNCFDILDHLHLVMLYSSNVFTNPAIEVAWHNTNGFIFAMLIRVEFTIRSLRSEKSGSPEYISLLETLLYFLSKCAKASTIGIYKLGKRYLHAWRIAKSHVFILKNLHDDEFFRGIQSNPTGIKKVDLKREQLVDLRNMLEKTIMSLNKSTLMKEWLELFEPSGQIVQDSLIDSLFSLVTSTNDPLVFENDNIASSIENYFAFDNPYFNMEVPWDVITRNAD</sequence>
<dbReference type="Gene3D" id="4.10.240.10">
    <property type="entry name" value="Zn(2)-C6 fungal-type DNA-binding domain"/>
    <property type="match status" value="1"/>
</dbReference>
<dbReference type="CDD" id="cd12148">
    <property type="entry name" value="fungal_TF_MHR"/>
    <property type="match status" value="1"/>
</dbReference>
<evidence type="ECO:0000256" key="4">
    <source>
        <dbReference type="ARBA" id="ARBA00023163"/>
    </source>
</evidence>
<feature type="domain" description="Zn(2)-C6 fungal-type" evidence="7">
    <location>
        <begin position="26"/>
        <end position="55"/>
    </location>
</feature>
<dbReference type="SUPFAM" id="SSF57701">
    <property type="entry name" value="Zn2/Cys6 DNA-binding domain"/>
    <property type="match status" value="1"/>
</dbReference>
<keyword evidence="1" id="KW-0479">Metal-binding</keyword>
<dbReference type="AlphaFoldDB" id="A0A367Y9U4"/>
<dbReference type="InterPro" id="IPR050675">
    <property type="entry name" value="OAF3"/>
</dbReference>
<dbReference type="InterPro" id="IPR007219">
    <property type="entry name" value="XnlR_reg_dom"/>
</dbReference>
<reference evidence="8 9" key="1">
    <citation type="submission" date="2018-06" db="EMBL/GenBank/DDBJ databases">
        <title>Whole genome sequencing of Candida tropicalis (genome annotated by CSBL at Korea University).</title>
        <authorList>
            <person name="Ahn J."/>
        </authorList>
    </citation>
    <scope>NUCLEOTIDE SEQUENCE [LARGE SCALE GENOMIC DNA]</scope>
    <source>
        <strain evidence="8 9">ATCC 20962</strain>
    </source>
</reference>
<evidence type="ECO:0000256" key="1">
    <source>
        <dbReference type="ARBA" id="ARBA00022723"/>
    </source>
</evidence>
<dbReference type="GO" id="GO:0000981">
    <property type="term" value="F:DNA-binding transcription factor activity, RNA polymerase II-specific"/>
    <property type="evidence" value="ECO:0007669"/>
    <property type="project" value="InterPro"/>
</dbReference>
<feature type="compositionally biased region" description="Polar residues" evidence="6">
    <location>
        <begin position="86"/>
        <end position="99"/>
    </location>
</feature>
<evidence type="ECO:0000256" key="3">
    <source>
        <dbReference type="ARBA" id="ARBA00023125"/>
    </source>
</evidence>
<dbReference type="InterPro" id="IPR001138">
    <property type="entry name" value="Zn2Cys6_DnaBD"/>
</dbReference>
<dbReference type="PANTHER" id="PTHR31069:SF12">
    <property type="entry name" value="TRANSCRIPTION FACTOR DOMAIN-CONTAINING PROTEIN"/>
    <property type="match status" value="1"/>
</dbReference>
<dbReference type="Pfam" id="PF04082">
    <property type="entry name" value="Fungal_trans"/>
    <property type="match status" value="1"/>
</dbReference>
<accession>A0A367Y9U4</accession>
<evidence type="ECO:0000313" key="9">
    <source>
        <dbReference type="Proteomes" id="UP000253472"/>
    </source>
</evidence>
<dbReference type="CDD" id="cd00067">
    <property type="entry name" value="GAL4"/>
    <property type="match status" value="1"/>
</dbReference>
<keyword evidence="4" id="KW-0804">Transcription</keyword>
<evidence type="ECO:0000313" key="8">
    <source>
        <dbReference type="EMBL" id="RCK62646.1"/>
    </source>
</evidence>
<feature type="region of interest" description="Disordered" evidence="6">
    <location>
        <begin position="74"/>
        <end position="99"/>
    </location>
</feature>
<dbReference type="PANTHER" id="PTHR31069">
    <property type="entry name" value="OLEATE-ACTIVATED TRANSCRIPTION FACTOR 1-RELATED"/>
    <property type="match status" value="1"/>
</dbReference>
<keyword evidence="5" id="KW-0539">Nucleus</keyword>
<dbReference type="PROSITE" id="PS50048">
    <property type="entry name" value="ZN2_CY6_FUNGAL_2"/>
    <property type="match status" value="1"/>
</dbReference>
<protein>
    <submittedName>
        <fullName evidence="8">Multidrug resistance regulator 1</fullName>
    </submittedName>
</protein>
<dbReference type="GO" id="GO:0000978">
    <property type="term" value="F:RNA polymerase II cis-regulatory region sequence-specific DNA binding"/>
    <property type="evidence" value="ECO:0007669"/>
    <property type="project" value="TreeGrafter"/>
</dbReference>
<dbReference type="SMART" id="SM00906">
    <property type="entry name" value="Fungal_trans"/>
    <property type="match status" value="1"/>
</dbReference>
<dbReference type="STRING" id="5486.A0A367Y9U4"/>
<gene>
    <name evidence="8" type="primary">MRR1_16</name>
    <name evidence="8" type="ORF">Cantr_09246</name>
</gene>
<dbReference type="GO" id="GO:0005634">
    <property type="term" value="C:nucleus"/>
    <property type="evidence" value="ECO:0007669"/>
    <property type="project" value="TreeGrafter"/>
</dbReference>
<comment type="caution">
    <text evidence="8">The sequence shown here is derived from an EMBL/GenBank/DDBJ whole genome shotgun (WGS) entry which is preliminary data.</text>
</comment>
<name>A0A367Y9U4_9ASCO</name>
<keyword evidence="2" id="KW-0805">Transcription regulation</keyword>
<dbReference type="Pfam" id="PF00172">
    <property type="entry name" value="Zn_clus"/>
    <property type="match status" value="1"/>
</dbReference>
<dbReference type="GO" id="GO:0008270">
    <property type="term" value="F:zinc ion binding"/>
    <property type="evidence" value="ECO:0007669"/>
    <property type="project" value="InterPro"/>
</dbReference>
<proteinExistence type="predicted"/>
<dbReference type="Proteomes" id="UP000253472">
    <property type="component" value="Unassembled WGS sequence"/>
</dbReference>
<keyword evidence="9" id="KW-1185">Reference proteome</keyword>
<dbReference type="InterPro" id="IPR036864">
    <property type="entry name" value="Zn2-C6_fun-type_DNA-bd_sf"/>
</dbReference>
<dbReference type="SMART" id="SM00066">
    <property type="entry name" value="GAL4"/>
    <property type="match status" value="1"/>
</dbReference>
<evidence type="ECO:0000256" key="5">
    <source>
        <dbReference type="ARBA" id="ARBA00023242"/>
    </source>
</evidence>
<dbReference type="GO" id="GO:0045944">
    <property type="term" value="P:positive regulation of transcription by RNA polymerase II"/>
    <property type="evidence" value="ECO:0007669"/>
    <property type="project" value="TreeGrafter"/>
</dbReference>
<evidence type="ECO:0000256" key="6">
    <source>
        <dbReference type="SAM" id="MobiDB-lite"/>
    </source>
</evidence>
<organism evidence="8 9">
    <name type="scientific">Candida viswanathii</name>
    <dbReference type="NCBI Taxonomy" id="5486"/>
    <lineage>
        <taxon>Eukaryota</taxon>
        <taxon>Fungi</taxon>
        <taxon>Dikarya</taxon>
        <taxon>Ascomycota</taxon>
        <taxon>Saccharomycotina</taxon>
        <taxon>Pichiomycetes</taxon>
        <taxon>Debaryomycetaceae</taxon>
        <taxon>Candida/Lodderomyces clade</taxon>
        <taxon>Candida</taxon>
    </lineage>
</organism>
<keyword evidence="3" id="KW-0238">DNA-binding</keyword>
<evidence type="ECO:0000256" key="2">
    <source>
        <dbReference type="ARBA" id="ARBA00023015"/>
    </source>
</evidence>
<evidence type="ECO:0000259" key="7">
    <source>
        <dbReference type="PROSITE" id="PS50048"/>
    </source>
</evidence>
<dbReference type="EMBL" id="QLNQ01000025">
    <property type="protein sequence ID" value="RCK62646.1"/>
    <property type="molecule type" value="Genomic_DNA"/>
</dbReference>
<dbReference type="GO" id="GO:0006351">
    <property type="term" value="P:DNA-templated transcription"/>
    <property type="evidence" value="ECO:0007669"/>
    <property type="project" value="InterPro"/>
</dbReference>